<name>A0A0G2J4B4_9EURO</name>
<gene>
    <name evidence="2" type="ORF">EMCG_08483</name>
</gene>
<protein>
    <submittedName>
        <fullName evidence="2">Uncharacterized protein</fullName>
    </submittedName>
</protein>
<dbReference type="OrthoDB" id="10530096at2759"/>
<dbReference type="VEuPathDB" id="FungiDB:EMCG_08483"/>
<reference evidence="3" key="1">
    <citation type="journal article" date="2015" name="PLoS Genet.">
        <title>The dynamic genome and transcriptome of the human fungal pathogen Blastomyces and close relative Emmonsia.</title>
        <authorList>
            <person name="Munoz J.F."/>
            <person name="Gauthier G.M."/>
            <person name="Desjardins C.A."/>
            <person name="Gallo J.E."/>
            <person name="Holder J."/>
            <person name="Sullivan T.D."/>
            <person name="Marty A.J."/>
            <person name="Carmen J.C."/>
            <person name="Chen Z."/>
            <person name="Ding L."/>
            <person name="Gujja S."/>
            <person name="Magrini V."/>
            <person name="Misas E."/>
            <person name="Mitreva M."/>
            <person name="Priest M."/>
            <person name="Saif S."/>
            <person name="Whiston E.A."/>
            <person name="Young S."/>
            <person name="Zeng Q."/>
            <person name="Goldman W.E."/>
            <person name="Mardis E.R."/>
            <person name="Taylor J.W."/>
            <person name="McEwen J.G."/>
            <person name="Clay O.K."/>
            <person name="Klein B.S."/>
            <person name="Cuomo C.A."/>
        </authorList>
    </citation>
    <scope>NUCLEOTIDE SEQUENCE [LARGE SCALE GENOMIC DNA]</scope>
    <source>
        <strain evidence="3">UAMH 3008</strain>
    </source>
</reference>
<sequence length="158" mass="16809">MERILRTMPNPGGLLVLMCAPVQRAEGLWVHLPARVPNRSLELPPTPESAMGKSVDRRGGDACDTRIFESRFLPRQTLPRRGRVEATGATPATTVTSLTPATAAAATTTTTTTRRIRKVMMMTTSLGGRASGGNSGRGGPPGPLSLPQLAQEMPPRLL</sequence>
<feature type="region of interest" description="Disordered" evidence="1">
    <location>
        <begin position="126"/>
        <end position="158"/>
    </location>
</feature>
<feature type="region of interest" description="Disordered" evidence="1">
    <location>
        <begin position="40"/>
        <end position="61"/>
    </location>
</feature>
<evidence type="ECO:0000313" key="3">
    <source>
        <dbReference type="Proteomes" id="UP000034164"/>
    </source>
</evidence>
<feature type="compositionally biased region" description="Gly residues" evidence="1">
    <location>
        <begin position="129"/>
        <end position="139"/>
    </location>
</feature>
<dbReference type="EMBL" id="LCZI01000597">
    <property type="protein sequence ID" value="KKZ65714.1"/>
    <property type="molecule type" value="Genomic_DNA"/>
</dbReference>
<dbReference type="Proteomes" id="UP000034164">
    <property type="component" value="Unassembled WGS sequence"/>
</dbReference>
<comment type="caution">
    <text evidence="2">The sequence shown here is derived from an EMBL/GenBank/DDBJ whole genome shotgun (WGS) entry which is preliminary data.</text>
</comment>
<organism evidence="2 3">
    <name type="scientific">[Emmonsia] crescens</name>
    <dbReference type="NCBI Taxonomy" id="73230"/>
    <lineage>
        <taxon>Eukaryota</taxon>
        <taxon>Fungi</taxon>
        <taxon>Dikarya</taxon>
        <taxon>Ascomycota</taxon>
        <taxon>Pezizomycotina</taxon>
        <taxon>Eurotiomycetes</taxon>
        <taxon>Eurotiomycetidae</taxon>
        <taxon>Onygenales</taxon>
        <taxon>Ajellomycetaceae</taxon>
        <taxon>Emergomyces</taxon>
    </lineage>
</organism>
<dbReference type="AlphaFoldDB" id="A0A0G2J4B4"/>
<proteinExistence type="predicted"/>
<evidence type="ECO:0000313" key="2">
    <source>
        <dbReference type="EMBL" id="KKZ65714.1"/>
    </source>
</evidence>
<evidence type="ECO:0000256" key="1">
    <source>
        <dbReference type="SAM" id="MobiDB-lite"/>
    </source>
</evidence>
<accession>A0A0G2J4B4</accession>